<keyword evidence="7" id="KW-0186">Copper</keyword>
<evidence type="ECO:0000256" key="2">
    <source>
        <dbReference type="ARBA" id="ARBA00004613"/>
    </source>
</evidence>
<feature type="domain" description="CBM1" evidence="12">
    <location>
        <begin position="274"/>
        <end position="310"/>
    </location>
</feature>
<dbReference type="GO" id="GO:0030245">
    <property type="term" value="P:cellulose catabolic process"/>
    <property type="evidence" value="ECO:0007669"/>
    <property type="project" value="UniProtKB-UniRule"/>
</dbReference>
<evidence type="ECO:0000256" key="10">
    <source>
        <dbReference type="RuleBase" id="RU368122"/>
    </source>
</evidence>
<dbReference type="PANTHER" id="PTHR33353:SF19">
    <property type="entry name" value="GLYCOSYLHYDROLASE FAMILY 61-8 PROTEIN"/>
    <property type="match status" value="1"/>
</dbReference>
<evidence type="ECO:0000256" key="9">
    <source>
        <dbReference type="ARBA" id="ARBA00023157"/>
    </source>
</evidence>
<dbReference type="InterPro" id="IPR035971">
    <property type="entry name" value="CBD_sf"/>
</dbReference>
<organism evidence="13 14">
    <name type="scientific">Decorospora gaudefroyi</name>
    <dbReference type="NCBI Taxonomy" id="184978"/>
    <lineage>
        <taxon>Eukaryota</taxon>
        <taxon>Fungi</taxon>
        <taxon>Dikarya</taxon>
        <taxon>Ascomycota</taxon>
        <taxon>Pezizomycotina</taxon>
        <taxon>Dothideomycetes</taxon>
        <taxon>Pleosporomycetidae</taxon>
        <taxon>Pleosporales</taxon>
        <taxon>Pleosporineae</taxon>
        <taxon>Pleosporaceae</taxon>
        <taxon>Decorospora</taxon>
    </lineage>
</organism>
<accession>A0A6A5K768</accession>
<comment type="cofactor">
    <cofactor evidence="1">
        <name>Cu(2+)</name>
        <dbReference type="ChEBI" id="CHEBI:29036"/>
    </cofactor>
</comment>
<comment type="function">
    <text evidence="10">Lytic polysaccharide monooxygenase (LMPO) that depolymerizes crystalline and amorphous polysaccharides via the oxidation of scissile alpha- or beta-(1-4)-glycosidic bonds, yielding C1 and/or C4 oxidation products. Catalysis by LPMOs requires the reduction of the active-site copper from Cu(II) to Cu(I) by a reducing agent and H(2)O(2) or O(2) as a cosubstrate.</text>
</comment>
<keyword evidence="6" id="KW-0560">Oxidoreductase</keyword>
<dbReference type="GO" id="GO:0046872">
    <property type="term" value="F:metal ion binding"/>
    <property type="evidence" value="ECO:0007669"/>
    <property type="project" value="UniProtKB-KW"/>
</dbReference>
<keyword evidence="8" id="KW-0503">Monooxygenase</keyword>
<dbReference type="InterPro" id="IPR005103">
    <property type="entry name" value="AA9_LPMO"/>
</dbReference>
<reference evidence="13" key="1">
    <citation type="submission" date="2020-01" db="EMBL/GenBank/DDBJ databases">
        <authorList>
            <consortium name="DOE Joint Genome Institute"/>
            <person name="Haridas S."/>
            <person name="Albert R."/>
            <person name="Binder M."/>
            <person name="Bloem J."/>
            <person name="Labutti K."/>
            <person name="Salamov A."/>
            <person name="Andreopoulos B."/>
            <person name="Baker S.E."/>
            <person name="Barry K."/>
            <person name="Bills G."/>
            <person name="Bluhm B.H."/>
            <person name="Cannon C."/>
            <person name="Castanera R."/>
            <person name="Culley D.E."/>
            <person name="Daum C."/>
            <person name="Ezra D."/>
            <person name="Gonzalez J.B."/>
            <person name="Henrissat B."/>
            <person name="Kuo A."/>
            <person name="Liang C."/>
            <person name="Lipzen A."/>
            <person name="Lutzoni F."/>
            <person name="Magnuson J."/>
            <person name="Mondo S."/>
            <person name="Nolan M."/>
            <person name="Ohm R."/>
            <person name="Pangilinan J."/>
            <person name="Park H.-J."/>
            <person name="Ramirez L."/>
            <person name="Alfaro M."/>
            <person name="Sun H."/>
            <person name="Tritt A."/>
            <person name="Yoshinaga Y."/>
            <person name="Zwiers L.-H."/>
            <person name="Turgeon B.G."/>
            <person name="Goodwin S.B."/>
            <person name="Spatafora J.W."/>
            <person name="Crous P.W."/>
            <person name="Grigoriev I.V."/>
        </authorList>
    </citation>
    <scope>NUCLEOTIDE SEQUENCE</scope>
    <source>
        <strain evidence="13">P77</strain>
    </source>
</reference>
<dbReference type="GO" id="GO:0008810">
    <property type="term" value="F:cellulase activity"/>
    <property type="evidence" value="ECO:0007669"/>
    <property type="project" value="UniProtKB-UniRule"/>
</dbReference>
<evidence type="ECO:0000256" key="11">
    <source>
        <dbReference type="SAM" id="SignalP"/>
    </source>
</evidence>
<dbReference type="EMBL" id="ML975386">
    <property type="protein sequence ID" value="KAF1830717.1"/>
    <property type="molecule type" value="Genomic_DNA"/>
</dbReference>
<protein>
    <recommendedName>
        <fullName evidence="10">AA9 family lytic polysaccharide monooxygenase</fullName>
        <ecNumber evidence="10">1.14.99.56</ecNumber>
    </recommendedName>
    <alternativeName>
        <fullName evidence="10">Endo-beta-1,4-glucanase</fullName>
    </alternativeName>
    <alternativeName>
        <fullName evidence="10">Glycosyl hydrolase 61 family protein</fullName>
    </alternativeName>
</protein>
<evidence type="ECO:0000256" key="1">
    <source>
        <dbReference type="ARBA" id="ARBA00001973"/>
    </source>
</evidence>
<dbReference type="GO" id="GO:0030248">
    <property type="term" value="F:cellulose binding"/>
    <property type="evidence" value="ECO:0007669"/>
    <property type="project" value="UniProtKB-UniRule"/>
</dbReference>
<keyword evidence="14" id="KW-1185">Reference proteome</keyword>
<keyword evidence="9 10" id="KW-1015">Disulfide bond</keyword>
<comment type="domain">
    <text evidence="10">Has a modular structure: an endo-beta-1,4-glucanase catalytic module at the N-terminus, a linker rich in serines and threonines, and a C-terminal carbohydrate-binding module (CBM).</text>
</comment>
<sequence length="310" mass="32380">MKFSTAFTAAASLIATATAHGGVDLYTVGTTKYQGWSPYNSASGQKSIQRQYTTYDPIFIKGLSTVNIRCNNGGALGTGMTGTIAAGAKLKFHWKQWTHRPTVFMVYMAKCPGSTCDNWDGAGKVWFKVYEEGLISGTQNKGIWAGDAILETLEATITIPPTLAPGDYLIRNELIAVHQANNPQFYPECAQFSITGTGDTVPPAAALVSFPGAYTGTEPGIAFNIDSPSAMTATTYPIPGPAVWDGTGNAPAPPAPAPTTMKTSAVAGPTAPACSVAKYGQCGGLTYKGCTTCASGSTCRANGDYYSQCV</sequence>
<evidence type="ECO:0000256" key="5">
    <source>
        <dbReference type="ARBA" id="ARBA00022729"/>
    </source>
</evidence>
<dbReference type="GO" id="GO:0004497">
    <property type="term" value="F:monooxygenase activity"/>
    <property type="evidence" value="ECO:0007669"/>
    <property type="project" value="UniProtKB-KW"/>
</dbReference>
<proteinExistence type="predicted"/>
<dbReference type="GO" id="GO:0005576">
    <property type="term" value="C:extracellular region"/>
    <property type="evidence" value="ECO:0007669"/>
    <property type="project" value="UniProtKB-SubCell"/>
</dbReference>
<evidence type="ECO:0000256" key="3">
    <source>
        <dbReference type="ARBA" id="ARBA00022525"/>
    </source>
</evidence>
<dbReference type="SMART" id="SM00236">
    <property type="entry name" value="fCBD"/>
    <property type="match status" value="1"/>
</dbReference>
<evidence type="ECO:0000256" key="6">
    <source>
        <dbReference type="ARBA" id="ARBA00023002"/>
    </source>
</evidence>
<dbReference type="Proteomes" id="UP000800040">
    <property type="component" value="Unassembled WGS sequence"/>
</dbReference>
<keyword evidence="10" id="KW-0136">Cellulose degradation</keyword>
<name>A0A6A5K768_9PLEO</name>
<evidence type="ECO:0000313" key="13">
    <source>
        <dbReference type="EMBL" id="KAF1830717.1"/>
    </source>
</evidence>
<dbReference type="PANTHER" id="PTHR33353">
    <property type="entry name" value="PUTATIVE (AFU_ORTHOLOGUE AFUA_1G12560)-RELATED"/>
    <property type="match status" value="1"/>
</dbReference>
<dbReference type="CDD" id="cd21175">
    <property type="entry name" value="LPMO_AA9"/>
    <property type="match status" value="1"/>
</dbReference>
<dbReference type="PROSITE" id="PS51164">
    <property type="entry name" value="CBM1_2"/>
    <property type="match status" value="1"/>
</dbReference>
<comment type="subcellular location">
    <subcellularLocation>
        <location evidence="2 10">Secreted</location>
    </subcellularLocation>
</comment>
<feature type="signal peptide" evidence="11">
    <location>
        <begin position="1"/>
        <end position="19"/>
    </location>
</feature>
<evidence type="ECO:0000256" key="7">
    <source>
        <dbReference type="ARBA" id="ARBA00023008"/>
    </source>
</evidence>
<keyword evidence="10" id="KW-0119">Carbohydrate metabolism</keyword>
<comment type="catalytic activity">
    <reaction evidence="10">
        <text>[(1-&gt;4)-beta-D-glucosyl]n+m + reduced acceptor + O2 = 4-dehydro-beta-D-glucosyl-[(1-&gt;4)-beta-D-glucosyl]n-1 + [(1-&gt;4)-beta-D-glucosyl]m + acceptor + H2O.</text>
        <dbReference type="EC" id="1.14.99.56"/>
    </reaction>
</comment>
<dbReference type="Gene3D" id="2.70.50.70">
    <property type="match status" value="1"/>
</dbReference>
<keyword evidence="5 11" id="KW-0732">Signal</keyword>
<dbReference type="EC" id="1.14.99.56" evidence="10"/>
<dbReference type="AlphaFoldDB" id="A0A6A5K768"/>
<dbReference type="InterPro" id="IPR049892">
    <property type="entry name" value="AA9"/>
</dbReference>
<evidence type="ECO:0000256" key="4">
    <source>
        <dbReference type="ARBA" id="ARBA00022723"/>
    </source>
</evidence>
<gene>
    <name evidence="13" type="ORF">BDW02DRAFT_88127</name>
</gene>
<keyword evidence="3 10" id="KW-0964">Secreted</keyword>
<dbReference type="SUPFAM" id="SSF57180">
    <property type="entry name" value="Cellulose-binding domain"/>
    <property type="match status" value="1"/>
</dbReference>
<evidence type="ECO:0000259" key="12">
    <source>
        <dbReference type="PROSITE" id="PS51164"/>
    </source>
</evidence>
<evidence type="ECO:0000313" key="14">
    <source>
        <dbReference type="Proteomes" id="UP000800040"/>
    </source>
</evidence>
<keyword evidence="4" id="KW-0479">Metal-binding</keyword>
<dbReference type="PROSITE" id="PS00562">
    <property type="entry name" value="CBM1_1"/>
    <property type="match status" value="1"/>
</dbReference>
<dbReference type="Pfam" id="PF03443">
    <property type="entry name" value="AA9"/>
    <property type="match status" value="1"/>
</dbReference>
<dbReference type="OrthoDB" id="4849160at2759"/>
<dbReference type="InterPro" id="IPR000254">
    <property type="entry name" value="CBD"/>
</dbReference>
<evidence type="ECO:0000256" key="8">
    <source>
        <dbReference type="ARBA" id="ARBA00023033"/>
    </source>
</evidence>
<keyword evidence="10" id="KW-0624">Polysaccharide degradation</keyword>
<dbReference type="Pfam" id="PF00734">
    <property type="entry name" value="CBM_1"/>
    <property type="match status" value="1"/>
</dbReference>
<feature type="chain" id="PRO_5025438304" description="AA9 family lytic polysaccharide monooxygenase" evidence="11">
    <location>
        <begin position="20"/>
        <end position="310"/>
    </location>
</feature>